<keyword evidence="2" id="KW-1185">Reference proteome</keyword>
<sequence length="491" mass="56355">MVIEPMKKLNSQVNTITDLINNYDRTIFKVTFSTSLILYFCYIFCFTQPTGSFLNHLINGESSENYPNSNSVVATTDLRHIVFGIASSVDSWKNRHPYIDLWWRPNQTRGVLFLDRAPTDNETWPDTSPPFQISGDISKFKDYDHHAMPFAIRMTRVISETYNMNFTNVRWFVMADDDTVLFIENLVEVLQRYDHRKYYYIGGLSECVGQNWWHSFRMAFGGAGYAMSYPLVRDLSKLLDGCIMRYPYLYGSDHILQSCISELGGALTRLPGFHQFDLHGDISGFLSSHPPAPVLSFHHIDSLDPIFPNKTRDAALRHLMKAEKADHSRILQQTVCYNHNHNLSFSISWGYSIHVYERLHAPGYLHMPIQTFQPWNGFGNPPFMFNVRPASDDPCEAPHVFYFKNVERTNTSDHITTNYFRNAARELLSCANNSADSISQIVVFSPIQPFKLEEGKRECCTVTEKNSNVTEIEIRSCLDGEASEWSSISSS</sequence>
<organism evidence="1 2">
    <name type="scientific">Rhynchospora breviuscula</name>
    <dbReference type="NCBI Taxonomy" id="2022672"/>
    <lineage>
        <taxon>Eukaryota</taxon>
        <taxon>Viridiplantae</taxon>
        <taxon>Streptophyta</taxon>
        <taxon>Embryophyta</taxon>
        <taxon>Tracheophyta</taxon>
        <taxon>Spermatophyta</taxon>
        <taxon>Magnoliopsida</taxon>
        <taxon>Liliopsida</taxon>
        <taxon>Poales</taxon>
        <taxon>Cyperaceae</taxon>
        <taxon>Cyperoideae</taxon>
        <taxon>Rhynchosporeae</taxon>
        <taxon>Rhynchospora</taxon>
    </lineage>
</organism>
<dbReference type="OrthoDB" id="586767at2759"/>
<accession>A0A9Q0CAS3</accession>
<evidence type="ECO:0000313" key="2">
    <source>
        <dbReference type="Proteomes" id="UP001151287"/>
    </source>
</evidence>
<dbReference type="AlphaFoldDB" id="A0A9Q0CAS3"/>
<protein>
    <submittedName>
        <fullName evidence="1">Uncharacterized protein</fullName>
    </submittedName>
</protein>
<dbReference type="FunFam" id="3.90.550.50:FF:000006">
    <property type="entry name" value="Fringe-related protein-like"/>
    <property type="match status" value="1"/>
</dbReference>
<dbReference type="Gene3D" id="3.90.550.50">
    <property type="match status" value="1"/>
</dbReference>
<comment type="caution">
    <text evidence="1">The sequence shown here is derived from an EMBL/GenBank/DDBJ whole genome shotgun (WGS) entry which is preliminary data.</text>
</comment>
<reference evidence="1" key="1">
    <citation type="journal article" date="2022" name="Cell">
        <title>Repeat-based holocentromeres influence genome architecture and karyotype evolution.</title>
        <authorList>
            <person name="Hofstatter P.G."/>
            <person name="Thangavel G."/>
            <person name="Lux T."/>
            <person name="Neumann P."/>
            <person name="Vondrak T."/>
            <person name="Novak P."/>
            <person name="Zhang M."/>
            <person name="Costa L."/>
            <person name="Castellani M."/>
            <person name="Scott A."/>
            <person name="Toegelov H."/>
            <person name="Fuchs J."/>
            <person name="Mata-Sucre Y."/>
            <person name="Dias Y."/>
            <person name="Vanzela A.L.L."/>
            <person name="Huettel B."/>
            <person name="Almeida C.C.S."/>
            <person name="Simkova H."/>
            <person name="Souza G."/>
            <person name="Pedrosa-Harand A."/>
            <person name="Macas J."/>
            <person name="Mayer K.F.X."/>
            <person name="Houben A."/>
            <person name="Marques A."/>
        </authorList>
    </citation>
    <scope>NUCLEOTIDE SEQUENCE</scope>
    <source>
        <strain evidence="1">RhyBre1mFocal</strain>
    </source>
</reference>
<dbReference type="EMBL" id="JAMQYH010000004">
    <property type="protein sequence ID" value="KAJ1690437.1"/>
    <property type="molecule type" value="Genomic_DNA"/>
</dbReference>
<name>A0A9Q0CAS3_9POAL</name>
<dbReference type="InterPro" id="IPR006740">
    <property type="entry name" value="DUF604"/>
</dbReference>
<dbReference type="PANTHER" id="PTHR10811">
    <property type="entry name" value="FRINGE-RELATED"/>
    <property type="match status" value="1"/>
</dbReference>
<gene>
    <name evidence="1" type="ORF">LUZ63_014592</name>
</gene>
<proteinExistence type="predicted"/>
<evidence type="ECO:0000313" key="1">
    <source>
        <dbReference type="EMBL" id="KAJ1690437.1"/>
    </source>
</evidence>
<dbReference type="Proteomes" id="UP001151287">
    <property type="component" value="Unassembled WGS sequence"/>
</dbReference>
<dbReference type="Pfam" id="PF04646">
    <property type="entry name" value="DUF604"/>
    <property type="match status" value="1"/>
</dbReference>